<keyword evidence="1" id="KW-1133">Transmembrane helix</keyword>
<dbReference type="EMBL" id="AUPZ01000014">
    <property type="protein sequence ID" value="EQB34856.1"/>
    <property type="molecule type" value="Genomic_DNA"/>
</dbReference>
<protein>
    <submittedName>
        <fullName evidence="2">Uncharacterized protein</fullName>
    </submittedName>
</protein>
<gene>
    <name evidence="2" type="ORF">M947_10320</name>
</gene>
<dbReference type="Proteomes" id="UP000015520">
    <property type="component" value="Unassembled WGS sequence"/>
</dbReference>
<organism evidence="2 3">
    <name type="scientific">Sulfurimonas hongkongensis</name>
    <dbReference type="NCBI Taxonomy" id="1172190"/>
    <lineage>
        <taxon>Bacteria</taxon>
        <taxon>Pseudomonadati</taxon>
        <taxon>Campylobacterota</taxon>
        <taxon>Epsilonproteobacteria</taxon>
        <taxon>Campylobacterales</taxon>
        <taxon>Sulfurimonadaceae</taxon>
        <taxon>Sulfurimonas</taxon>
    </lineage>
</organism>
<sequence>MPLFSIFTGIYGGMKAKKELPIGEQEFKWANVGITVVIIIVVSIISQMIIASLKG</sequence>
<keyword evidence="1" id="KW-0812">Transmembrane</keyword>
<keyword evidence="1" id="KW-0472">Membrane</keyword>
<dbReference type="PATRIC" id="fig|1172190.3.peg.1998"/>
<keyword evidence="3" id="KW-1185">Reference proteome</keyword>
<dbReference type="STRING" id="1172190.M947_10320"/>
<feature type="transmembrane region" description="Helical" evidence="1">
    <location>
        <begin position="29"/>
        <end position="53"/>
    </location>
</feature>
<proteinExistence type="predicted"/>
<comment type="caution">
    <text evidence="2">The sequence shown here is derived from an EMBL/GenBank/DDBJ whole genome shotgun (WGS) entry which is preliminary data.</text>
</comment>
<reference evidence="2 3" key="1">
    <citation type="submission" date="2013-07" db="EMBL/GenBank/DDBJ databases">
        <title>Sulfurimonas hongkongensis AST-10 Genome Sequencing.</title>
        <authorList>
            <person name="Cai L."/>
            <person name="Zhang T."/>
        </authorList>
    </citation>
    <scope>NUCLEOTIDE SEQUENCE [LARGE SCALE GENOMIC DNA]</scope>
    <source>
        <strain evidence="2 3">AST-10</strain>
    </source>
</reference>
<evidence type="ECO:0000313" key="2">
    <source>
        <dbReference type="EMBL" id="EQB34856.1"/>
    </source>
</evidence>
<evidence type="ECO:0000256" key="1">
    <source>
        <dbReference type="SAM" id="Phobius"/>
    </source>
</evidence>
<dbReference type="AlphaFoldDB" id="T0JA16"/>
<accession>T0JA16</accession>
<evidence type="ECO:0000313" key="3">
    <source>
        <dbReference type="Proteomes" id="UP000015520"/>
    </source>
</evidence>
<name>T0JA16_9BACT</name>